<gene>
    <name evidence="4" type="ORF">A2572_02040</name>
</gene>
<dbReference type="EMBL" id="MFAQ01000037">
    <property type="protein sequence ID" value="OGD82859.1"/>
    <property type="molecule type" value="Genomic_DNA"/>
</dbReference>
<name>A0A1F5FTF2_9BACT</name>
<evidence type="ECO:0000313" key="5">
    <source>
        <dbReference type="Proteomes" id="UP000179237"/>
    </source>
</evidence>
<feature type="transmembrane region" description="Helical" evidence="2">
    <location>
        <begin position="21"/>
        <end position="39"/>
    </location>
</feature>
<evidence type="ECO:0000256" key="1">
    <source>
        <dbReference type="ARBA" id="ARBA00006068"/>
    </source>
</evidence>
<evidence type="ECO:0000259" key="3">
    <source>
        <dbReference type="Pfam" id="PF03816"/>
    </source>
</evidence>
<comment type="caution">
    <text evidence="4">The sequence shown here is derived from an EMBL/GenBank/DDBJ whole genome shotgun (WGS) entry which is preliminary data.</text>
</comment>
<keyword evidence="2" id="KW-0472">Membrane</keyword>
<keyword evidence="2" id="KW-1133">Transmembrane helix</keyword>
<accession>A0A1F5FTF2</accession>
<feature type="domain" description="Cell envelope-related transcriptional attenuator" evidence="3">
    <location>
        <begin position="92"/>
        <end position="257"/>
    </location>
</feature>
<dbReference type="PANTHER" id="PTHR33392">
    <property type="entry name" value="POLYISOPRENYL-TEICHOIC ACID--PEPTIDOGLYCAN TEICHOIC ACID TRANSFERASE TAGU"/>
    <property type="match status" value="1"/>
</dbReference>
<dbReference type="InterPro" id="IPR050922">
    <property type="entry name" value="LytR/CpsA/Psr_CW_biosynth"/>
</dbReference>
<protein>
    <recommendedName>
        <fullName evidence="3">Cell envelope-related transcriptional attenuator domain-containing protein</fullName>
    </recommendedName>
</protein>
<organism evidence="4 5">
    <name type="scientific">Candidatus Collierbacteria bacterium RIFOXYD1_FULL_40_9</name>
    <dbReference type="NCBI Taxonomy" id="1817731"/>
    <lineage>
        <taxon>Bacteria</taxon>
        <taxon>Candidatus Collieribacteriota</taxon>
    </lineage>
</organism>
<dbReference type="Gene3D" id="3.40.630.190">
    <property type="entry name" value="LCP protein"/>
    <property type="match status" value="1"/>
</dbReference>
<dbReference type="AlphaFoldDB" id="A0A1F5FTF2"/>
<sequence>MFFKNNSLSRIMLHIFFLSKKYFHIFTLFFLLTIGFYGYTLGSKYLSKLEIKPKDLLNFFSENKEKLNSQAGITNFLVLGIRGEGTDSPNLTDSIILASLNQQNDTLTQIGIPRDLWVPSIRDKINTAYHYGQEATTGGGISLVEASIYEVTGQPINYTAIINFSFFKQVIDLIGGLDIYVSPGFVDNEFPIPGKENSMPVSSRFETISFPEGLNHLDGETALKFVRSRHSPDDQGTDFARSKRQQQIISAIKEKLTSTNFFLDENKVSDLIDIAKNNLITNLPPSHYPTIARIALDLNKQNIRAAVLDTTPDVNGISILYNPPISKTYDNKWVLIPKDNNWKALKLYIEKIISSP</sequence>
<evidence type="ECO:0000256" key="2">
    <source>
        <dbReference type="SAM" id="Phobius"/>
    </source>
</evidence>
<keyword evidence="2" id="KW-0812">Transmembrane</keyword>
<dbReference type="NCBIfam" id="TIGR00350">
    <property type="entry name" value="lytR_cpsA_psr"/>
    <property type="match status" value="1"/>
</dbReference>
<comment type="similarity">
    <text evidence="1">Belongs to the LytR/CpsA/Psr (LCP) family.</text>
</comment>
<proteinExistence type="inferred from homology"/>
<evidence type="ECO:0000313" key="4">
    <source>
        <dbReference type="EMBL" id="OGD82859.1"/>
    </source>
</evidence>
<dbReference type="PANTHER" id="PTHR33392:SF6">
    <property type="entry name" value="POLYISOPRENYL-TEICHOIC ACID--PEPTIDOGLYCAN TEICHOIC ACID TRANSFERASE TAGU"/>
    <property type="match status" value="1"/>
</dbReference>
<dbReference type="Pfam" id="PF03816">
    <property type="entry name" value="LytR_cpsA_psr"/>
    <property type="match status" value="1"/>
</dbReference>
<dbReference type="InterPro" id="IPR004474">
    <property type="entry name" value="LytR_CpsA_psr"/>
</dbReference>
<dbReference type="Proteomes" id="UP000179237">
    <property type="component" value="Unassembled WGS sequence"/>
</dbReference>
<reference evidence="4 5" key="1">
    <citation type="journal article" date="2016" name="Nat. Commun.">
        <title>Thousands of microbial genomes shed light on interconnected biogeochemical processes in an aquifer system.</title>
        <authorList>
            <person name="Anantharaman K."/>
            <person name="Brown C.T."/>
            <person name="Hug L.A."/>
            <person name="Sharon I."/>
            <person name="Castelle C.J."/>
            <person name="Probst A.J."/>
            <person name="Thomas B.C."/>
            <person name="Singh A."/>
            <person name="Wilkins M.J."/>
            <person name="Karaoz U."/>
            <person name="Brodie E.L."/>
            <person name="Williams K.H."/>
            <person name="Hubbard S.S."/>
            <person name="Banfield J.F."/>
        </authorList>
    </citation>
    <scope>NUCLEOTIDE SEQUENCE [LARGE SCALE GENOMIC DNA]</scope>
</reference>